<dbReference type="AlphaFoldDB" id="A0A7K1ULU5"/>
<evidence type="ECO:0000313" key="1">
    <source>
        <dbReference type="EMBL" id="MVT27433.1"/>
    </source>
</evidence>
<name>A0A7K1ULU5_9MICC</name>
<accession>A0A7K1ULU5</accession>
<keyword evidence="2" id="KW-1185">Reference proteome</keyword>
<organism evidence="1 2">
    <name type="scientific">Nesterenkonia alkaliphila</name>
    <dbReference type="NCBI Taxonomy" id="1463631"/>
    <lineage>
        <taxon>Bacteria</taxon>
        <taxon>Bacillati</taxon>
        <taxon>Actinomycetota</taxon>
        <taxon>Actinomycetes</taxon>
        <taxon>Micrococcales</taxon>
        <taxon>Micrococcaceae</taxon>
        <taxon>Nesterenkonia</taxon>
    </lineage>
</organism>
<sequence length="65" mass="7433">MRRQMPSIRLSDRNLSTVLDKAKVEDAEDLAQWSFIVVGAFEPNRHGTPYVKPRAYEVAFLTPRG</sequence>
<dbReference type="Proteomes" id="UP000460157">
    <property type="component" value="Unassembled WGS sequence"/>
</dbReference>
<evidence type="ECO:0000313" key="2">
    <source>
        <dbReference type="Proteomes" id="UP000460157"/>
    </source>
</evidence>
<reference evidence="1 2" key="1">
    <citation type="submission" date="2019-12" db="EMBL/GenBank/DDBJ databases">
        <title>Nesterenkonia muleiensis sp. nov., a novel actinobacterium isolated from sap of Populus euphratica.</title>
        <authorList>
            <person name="Wang R."/>
        </authorList>
    </citation>
    <scope>NUCLEOTIDE SEQUENCE [LARGE SCALE GENOMIC DNA]</scope>
    <source>
        <strain evidence="1 2">F10</strain>
    </source>
</reference>
<gene>
    <name evidence="1" type="ORF">GNZ21_13920</name>
</gene>
<protein>
    <submittedName>
        <fullName evidence="1">Uncharacterized protein</fullName>
    </submittedName>
</protein>
<dbReference type="RefSeq" id="WP_157325374.1">
    <property type="nucleotide sequence ID" value="NZ_BMFX01000013.1"/>
</dbReference>
<comment type="caution">
    <text evidence="1">The sequence shown here is derived from an EMBL/GenBank/DDBJ whole genome shotgun (WGS) entry which is preliminary data.</text>
</comment>
<dbReference type="EMBL" id="WRPM01000098">
    <property type="protein sequence ID" value="MVT27433.1"/>
    <property type="molecule type" value="Genomic_DNA"/>
</dbReference>
<proteinExistence type="predicted"/>